<gene>
    <name evidence="1" type="ORF">CMV_003239</name>
</gene>
<sequence length="90" mass="10159">MVGLEMRDALYHNGSTAEQNGGASLHGTVELRVASWLPIPVVYLSRKSLEKSKLEKWIYYDNSPIVEVICIVIVEVICILSKIFQYLYGV</sequence>
<evidence type="ECO:0000313" key="2">
    <source>
        <dbReference type="Proteomes" id="UP000737018"/>
    </source>
</evidence>
<keyword evidence="2" id="KW-1185">Reference proteome</keyword>
<reference evidence="1" key="1">
    <citation type="submission" date="2020-03" db="EMBL/GenBank/DDBJ databases">
        <title>Castanea mollissima Vanexum genome sequencing.</title>
        <authorList>
            <person name="Staton M."/>
        </authorList>
    </citation>
    <scope>NUCLEOTIDE SEQUENCE</scope>
    <source>
        <tissue evidence="1">Leaf</tissue>
    </source>
</reference>
<dbReference type="AlphaFoldDB" id="A0A8J4VVD7"/>
<dbReference type="Proteomes" id="UP000737018">
    <property type="component" value="Unassembled WGS sequence"/>
</dbReference>
<comment type="caution">
    <text evidence="1">The sequence shown here is derived from an EMBL/GenBank/DDBJ whole genome shotgun (WGS) entry which is preliminary data.</text>
</comment>
<evidence type="ECO:0000313" key="1">
    <source>
        <dbReference type="EMBL" id="KAF3973333.1"/>
    </source>
</evidence>
<protein>
    <submittedName>
        <fullName evidence="1">Uncharacterized protein</fullName>
    </submittedName>
</protein>
<organism evidence="1 2">
    <name type="scientific">Castanea mollissima</name>
    <name type="common">Chinese chestnut</name>
    <dbReference type="NCBI Taxonomy" id="60419"/>
    <lineage>
        <taxon>Eukaryota</taxon>
        <taxon>Viridiplantae</taxon>
        <taxon>Streptophyta</taxon>
        <taxon>Embryophyta</taxon>
        <taxon>Tracheophyta</taxon>
        <taxon>Spermatophyta</taxon>
        <taxon>Magnoliopsida</taxon>
        <taxon>eudicotyledons</taxon>
        <taxon>Gunneridae</taxon>
        <taxon>Pentapetalae</taxon>
        <taxon>rosids</taxon>
        <taxon>fabids</taxon>
        <taxon>Fagales</taxon>
        <taxon>Fagaceae</taxon>
        <taxon>Castanea</taxon>
    </lineage>
</organism>
<name>A0A8J4VVD7_9ROSI</name>
<dbReference type="EMBL" id="JRKL02000255">
    <property type="protein sequence ID" value="KAF3973333.1"/>
    <property type="molecule type" value="Genomic_DNA"/>
</dbReference>
<proteinExistence type="predicted"/>
<accession>A0A8J4VVD7</accession>